<sequence length="101" mass="11495">MLKVNPTVLASTLFYAAKAVLFGLVSELDVPGSQLSWQAHFYSSRRRYLYQHADVSPPQILHETTFPPLRLNDLKNALVYKLGQVRPEYGGGWKNQNLEFS</sequence>
<evidence type="ECO:0000313" key="2">
    <source>
        <dbReference type="Proteomes" id="UP000308600"/>
    </source>
</evidence>
<dbReference type="EMBL" id="ML208442">
    <property type="protein sequence ID" value="TFK65286.1"/>
    <property type="molecule type" value="Genomic_DNA"/>
</dbReference>
<dbReference type="Proteomes" id="UP000308600">
    <property type="component" value="Unassembled WGS sequence"/>
</dbReference>
<protein>
    <submittedName>
        <fullName evidence="1">Uncharacterized protein</fullName>
    </submittedName>
</protein>
<reference evidence="1 2" key="1">
    <citation type="journal article" date="2019" name="Nat. Ecol. Evol.">
        <title>Megaphylogeny resolves global patterns of mushroom evolution.</title>
        <authorList>
            <person name="Varga T."/>
            <person name="Krizsan K."/>
            <person name="Foldi C."/>
            <person name="Dima B."/>
            <person name="Sanchez-Garcia M."/>
            <person name="Sanchez-Ramirez S."/>
            <person name="Szollosi G.J."/>
            <person name="Szarkandi J.G."/>
            <person name="Papp V."/>
            <person name="Albert L."/>
            <person name="Andreopoulos W."/>
            <person name="Angelini C."/>
            <person name="Antonin V."/>
            <person name="Barry K.W."/>
            <person name="Bougher N.L."/>
            <person name="Buchanan P."/>
            <person name="Buyck B."/>
            <person name="Bense V."/>
            <person name="Catcheside P."/>
            <person name="Chovatia M."/>
            <person name="Cooper J."/>
            <person name="Damon W."/>
            <person name="Desjardin D."/>
            <person name="Finy P."/>
            <person name="Geml J."/>
            <person name="Haridas S."/>
            <person name="Hughes K."/>
            <person name="Justo A."/>
            <person name="Karasinski D."/>
            <person name="Kautmanova I."/>
            <person name="Kiss B."/>
            <person name="Kocsube S."/>
            <person name="Kotiranta H."/>
            <person name="LaButti K.M."/>
            <person name="Lechner B.E."/>
            <person name="Liimatainen K."/>
            <person name="Lipzen A."/>
            <person name="Lukacs Z."/>
            <person name="Mihaltcheva S."/>
            <person name="Morgado L.N."/>
            <person name="Niskanen T."/>
            <person name="Noordeloos M.E."/>
            <person name="Ohm R.A."/>
            <person name="Ortiz-Santana B."/>
            <person name="Ovrebo C."/>
            <person name="Racz N."/>
            <person name="Riley R."/>
            <person name="Savchenko A."/>
            <person name="Shiryaev A."/>
            <person name="Soop K."/>
            <person name="Spirin V."/>
            <person name="Szebenyi C."/>
            <person name="Tomsovsky M."/>
            <person name="Tulloss R.E."/>
            <person name="Uehling J."/>
            <person name="Grigoriev I.V."/>
            <person name="Vagvolgyi C."/>
            <person name="Papp T."/>
            <person name="Martin F.M."/>
            <person name="Miettinen O."/>
            <person name="Hibbett D.S."/>
            <person name="Nagy L.G."/>
        </authorList>
    </citation>
    <scope>NUCLEOTIDE SEQUENCE [LARGE SCALE GENOMIC DNA]</scope>
    <source>
        <strain evidence="1 2">NL-1719</strain>
    </source>
</reference>
<organism evidence="1 2">
    <name type="scientific">Pluteus cervinus</name>
    <dbReference type="NCBI Taxonomy" id="181527"/>
    <lineage>
        <taxon>Eukaryota</taxon>
        <taxon>Fungi</taxon>
        <taxon>Dikarya</taxon>
        <taxon>Basidiomycota</taxon>
        <taxon>Agaricomycotina</taxon>
        <taxon>Agaricomycetes</taxon>
        <taxon>Agaricomycetidae</taxon>
        <taxon>Agaricales</taxon>
        <taxon>Pluteineae</taxon>
        <taxon>Pluteaceae</taxon>
        <taxon>Pluteus</taxon>
    </lineage>
</organism>
<proteinExistence type="predicted"/>
<evidence type="ECO:0000313" key="1">
    <source>
        <dbReference type="EMBL" id="TFK65286.1"/>
    </source>
</evidence>
<gene>
    <name evidence="1" type="ORF">BDN72DRAFT_900843</name>
</gene>
<name>A0ACD3AHX0_9AGAR</name>
<accession>A0ACD3AHX0</accession>
<keyword evidence="2" id="KW-1185">Reference proteome</keyword>